<accession>A0A7C3ZJ98</accession>
<dbReference type="AlphaFoldDB" id="A0A7C3ZJ98"/>
<sequence>MTYWVKIIYERDTYVIDLKQISAFCRAPNRKVTFWLPDGRIPILIHPQSNQDAYEKVVNYIKQIITTSEQGAYWIKILYDREEYAINLARVSAFSLEPNTGKISFWLPDSGTRMIIHPQSNPDAYSLVMEYIEKKTGYRLE</sequence>
<dbReference type="EMBL" id="DSPX01000057">
    <property type="protein sequence ID" value="HGG00225.1"/>
    <property type="molecule type" value="Genomic_DNA"/>
</dbReference>
<proteinExistence type="predicted"/>
<organism evidence="1">
    <name type="scientific">Planktothricoides sp. SpSt-374</name>
    <dbReference type="NCBI Taxonomy" id="2282167"/>
    <lineage>
        <taxon>Bacteria</taxon>
        <taxon>Bacillati</taxon>
        <taxon>Cyanobacteriota</taxon>
        <taxon>Cyanophyceae</taxon>
        <taxon>Oscillatoriophycideae</taxon>
        <taxon>Oscillatoriales</taxon>
        <taxon>Oscillatoriaceae</taxon>
        <taxon>Planktothricoides</taxon>
    </lineage>
</organism>
<protein>
    <submittedName>
        <fullName evidence="1">Uncharacterized protein</fullName>
    </submittedName>
</protein>
<gene>
    <name evidence="1" type="ORF">ENR15_06115</name>
</gene>
<name>A0A7C3ZJ98_9CYAN</name>
<reference evidence="1" key="1">
    <citation type="journal article" date="2020" name="mSystems">
        <title>Genome- and Community-Level Interaction Insights into Carbon Utilization and Element Cycling Functions of Hydrothermarchaeota in Hydrothermal Sediment.</title>
        <authorList>
            <person name="Zhou Z."/>
            <person name="Liu Y."/>
            <person name="Xu W."/>
            <person name="Pan J."/>
            <person name="Luo Z.H."/>
            <person name="Li M."/>
        </authorList>
    </citation>
    <scope>NUCLEOTIDE SEQUENCE [LARGE SCALE GENOMIC DNA]</scope>
    <source>
        <strain evidence="1">SpSt-374</strain>
    </source>
</reference>
<evidence type="ECO:0000313" key="1">
    <source>
        <dbReference type="EMBL" id="HGG00225.1"/>
    </source>
</evidence>
<comment type="caution">
    <text evidence="1">The sequence shown here is derived from an EMBL/GenBank/DDBJ whole genome shotgun (WGS) entry which is preliminary data.</text>
</comment>